<feature type="transmembrane region" description="Helical" evidence="2">
    <location>
        <begin position="112"/>
        <end position="131"/>
    </location>
</feature>
<evidence type="ECO:0000313" key="4">
    <source>
        <dbReference type="Proteomes" id="UP000278907"/>
    </source>
</evidence>
<comment type="caution">
    <text evidence="3">The sequence shown here is derived from an EMBL/GenBank/DDBJ whole genome shotgun (WGS) entry which is preliminary data.</text>
</comment>
<sequence length="173" mass="18979">MTPTVLVAVILGFVVVPLAMMVSRLRKRGLTQRLRQEGLRTQGDVLGITKDDEGPDVVHYAFFLPDGSRIESEGHSKASGQLCPGAPLDILYLPEDPRQNQPVDGGTGQVRFILEMIFLIGFMLTAAILFIKEELTPPESPQRPSPQRQLRPFEPQPPRAAPPSKGTPPLGSY</sequence>
<organism evidence="3 4">
    <name type="scientific">Corallococcus praedator</name>
    <dbReference type="NCBI Taxonomy" id="2316724"/>
    <lineage>
        <taxon>Bacteria</taxon>
        <taxon>Pseudomonadati</taxon>
        <taxon>Myxococcota</taxon>
        <taxon>Myxococcia</taxon>
        <taxon>Myxococcales</taxon>
        <taxon>Cystobacterineae</taxon>
        <taxon>Myxococcaceae</taxon>
        <taxon>Corallococcus</taxon>
    </lineage>
</organism>
<dbReference type="RefSeq" id="WP_120584720.1">
    <property type="nucleotide sequence ID" value="NZ_RAWI01000084.1"/>
</dbReference>
<evidence type="ECO:0000256" key="2">
    <source>
        <dbReference type="SAM" id="Phobius"/>
    </source>
</evidence>
<keyword evidence="2" id="KW-1133">Transmembrane helix</keyword>
<keyword evidence="2" id="KW-0812">Transmembrane</keyword>
<feature type="region of interest" description="Disordered" evidence="1">
    <location>
        <begin position="136"/>
        <end position="173"/>
    </location>
</feature>
<reference evidence="3 4" key="1">
    <citation type="submission" date="2018-09" db="EMBL/GenBank/DDBJ databases">
        <authorList>
            <person name="Livingstone P.G."/>
            <person name="Whitworth D.E."/>
        </authorList>
    </citation>
    <scope>NUCLEOTIDE SEQUENCE [LARGE SCALE GENOMIC DNA]</scope>
    <source>
        <strain evidence="3 4">CA031B</strain>
    </source>
</reference>
<feature type="transmembrane region" description="Helical" evidence="2">
    <location>
        <begin position="6"/>
        <end position="25"/>
    </location>
</feature>
<dbReference type="Proteomes" id="UP000278907">
    <property type="component" value="Unassembled WGS sequence"/>
</dbReference>
<name>A0ABX9QJV8_9BACT</name>
<keyword evidence="2" id="KW-0472">Membrane</keyword>
<protein>
    <recommendedName>
        <fullName evidence="5">DUF3592 domain-containing protein</fullName>
    </recommendedName>
</protein>
<gene>
    <name evidence="3" type="ORF">D7Y13_13840</name>
</gene>
<accession>A0ABX9QJV8</accession>
<evidence type="ECO:0008006" key="5">
    <source>
        <dbReference type="Google" id="ProtNLM"/>
    </source>
</evidence>
<keyword evidence="4" id="KW-1185">Reference proteome</keyword>
<evidence type="ECO:0000313" key="3">
    <source>
        <dbReference type="EMBL" id="RKI09778.1"/>
    </source>
</evidence>
<proteinExistence type="predicted"/>
<evidence type="ECO:0000256" key="1">
    <source>
        <dbReference type="SAM" id="MobiDB-lite"/>
    </source>
</evidence>
<dbReference type="EMBL" id="RAWI01000084">
    <property type="protein sequence ID" value="RKI09778.1"/>
    <property type="molecule type" value="Genomic_DNA"/>
</dbReference>